<feature type="domain" description="HTH gntR-type" evidence="4">
    <location>
        <begin position="5"/>
        <end position="72"/>
    </location>
</feature>
<dbReference type="CDD" id="cd07377">
    <property type="entry name" value="WHTH_GntR"/>
    <property type="match status" value="1"/>
</dbReference>
<evidence type="ECO:0000256" key="1">
    <source>
        <dbReference type="ARBA" id="ARBA00023015"/>
    </source>
</evidence>
<protein>
    <submittedName>
        <fullName evidence="5">FCD domain-containing protein</fullName>
    </submittedName>
</protein>
<keyword evidence="2" id="KW-0238">DNA-binding</keyword>
<comment type="caution">
    <text evidence="5">The sequence shown here is derived from an EMBL/GenBank/DDBJ whole genome shotgun (WGS) entry which is preliminary data.</text>
</comment>
<dbReference type="SUPFAM" id="SSF48008">
    <property type="entry name" value="GntR ligand-binding domain-like"/>
    <property type="match status" value="1"/>
</dbReference>
<reference evidence="5" key="1">
    <citation type="submission" date="2020-09" db="EMBL/GenBank/DDBJ databases">
        <title>Genome seq and assembly of Tianweitania sp.</title>
        <authorList>
            <person name="Chhetri G."/>
        </authorList>
    </citation>
    <scope>NUCLEOTIDE SEQUENCE</scope>
    <source>
        <strain evidence="5">Rool2</strain>
    </source>
</reference>
<gene>
    <name evidence="5" type="ORF">ICI42_04450</name>
</gene>
<organism evidence="5 6">
    <name type="scientific">Oryzicola mucosus</name>
    <dbReference type="NCBI Taxonomy" id="2767425"/>
    <lineage>
        <taxon>Bacteria</taxon>
        <taxon>Pseudomonadati</taxon>
        <taxon>Pseudomonadota</taxon>
        <taxon>Alphaproteobacteria</taxon>
        <taxon>Hyphomicrobiales</taxon>
        <taxon>Phyllobacteriaceae</taxon>
        <taxon>Oryzicola</taxon>
    </lineage>
</organism>
<keyword evidence="6" id="KW-1185">Reference proteome</keyword>
<dbReference type="GO" id="GO:0003677">
    <property type="term" value="F:DNA binding"/>
    <property type="evidence" value="ECO:0007669"/>
    <property type="project" value="UniProtKB-KW"/>
</dbReference>
<dbReference type="InterPro" id="IPR008920">
    <property type="entry name" value="TF_FadR/GntR_C"/>
</dbReference>
<dbReference type="AlphaFoldDB" id="A0A8J6PF27"/>
<dbReference type="InterPro" id="IPR000524">
    <property type="entry name" value="Tscrpt_reg_HTH_GntR"/>
</dbReference>
<dbReference type="Gene3D" id="1.10.10.10">
    <property type="entry name" value="Winged helix-like DNA-binding domain superfamily/Winged helix DNA-binding domain"/>
    <property type="match status" value="1"/>
</dbReference>
<evidence type="ECO:0000256" key="3">
    <source>
        <dbReference type="ARBA" id="ARBA00023163"/>
    </source>
</evidence>
<keyword evidence="1" id="KW-0805">Transcription regulation</keyword>
<evidence type="ECO:0000259" key="4">
    <source>
        <dbReference type="PROSITE" id="PS50949"/>
    </source>
</evidence>
<dbReference type="PANTHER" id="PTHR43537">
    <property type="entry name" value="TRANSCRIPTIONAL REGULATOR, GNTR FAMILY"/>
    <property type="match status" value="1"/>
</dbReference>
<name>A0A8J6PF27_9HYPH</name>
<evidence type="ECO:0000313" key="6">
    <source>
        <dbReference type="Proteomes" id="UP000643405"/>
    </source>
</evidence>
<dbReference type="Pfam" id="PF07729">
    <property type="entry name" value="FCD"/>
    <property type="match status" value="1"/>
</dbReference>
<dbReference type="Proteomes" id="UP000643405">
    <property type="component" value="Unassembled WGS sequence"/>
</dbReference>
<dbReference type="InterPro" id="IPR036390">
    <property type="entry name" value="WH_DNA-bd_sf"/>
</dbReference>
<dbReference type="GO" id="GO:0003700">
    <property type="term" value="F:DNA-binding transcription factor activity"/>
    <property type="evidence" value="ECO:0007669"/>
    <property type="project" value="InterPro"/>
</dbReference>
<dbReference type="Gene3D" id="1.20.120.530">
    <property type="entry name" value="GntR ligand-binding domain-like"/>
    <property type="match status" value="1"/>
</dbReference>
<dbReference type="SMART" id="SM00345">
    <property type="entry name" value="HTH_GNTR"/>
    <property type="match status" value="1"/>
</dbReference>
<evidence type="ECO:0000313" key="5">
    <source>
        <dbReference type="EMBL" id="MBD0413899.1"/>
    </source>
</evidence>
<accession>A0A8J6PF27</accession>
<dbReference type="PROSITE" id="PS50949">
    <property type="entry name" value="HTH_GNTR"/>
    <property type="match status" value="1"/>
</dbReference>
<dbReference type="Pfam" id="PF00392">
    <property type="entry name" value="GntR"/>
    <property type="match status" value="1"/>
</dbReference>
<dbReference type="PANTHER" id="PTHR43537:SF20">
    <property type="entry name" value="HTH-TYPE TRANSCRIPTIONAL REPRESSOR GLAR"/>
    <property type="match status" value="1"/>
</dbReference>
<proteinExistence type="predicted"/>
<keyword evidence="3" id="KW-0804">Transcription</keyword>
<evidence type="ECO:0000256" key="2">
    <source>
        <dbReference type="ARBA" id="ARBA00023125"/>
    </source>
</evidence>
<dbReference type="SMART" id="SM00895">
    <property type="entry name" value="FCD"/>
    <property type="match status" value="1"/>
</dbReference>
<dbReference type="SUPFAM" id="SSF46785">
    <property type="entry name" value="Winged helix' DNA-binding domain"/>
    <property type="match status" value="1"/>
</dbReference>
<dbReference type="EMBL" id="JACVVX010000001">
    <property type="protein sequence ID" value="MBD0413899.1"/>
    <property type="molecule type" value="Genomic_DNA"/>
</dbReference>
<dbReference type="RefSeq" id="WP_188163295.1">
    <property type="nucleotide sequence ID" value="NZ_JACVVX010000001.1"/>
</dbReference>
<dbReference type="InterPro" id="IPR011711">
    <property type="entry name" value="GntR_C"/>
</dbReference>
<dbReference type="InterPro" id="IPR036388">
    <property type="entry name" value="WH-like_DNA-bd_sf"/>
</dbReference>
<sequence>MNEQSTLNATVFGLLREDILTGRLRPGERLRAETLRQRYDVGGSPVREALMRLESEGFVSLEQNKGFKVSGVSLADLEDLTRTRIEIENIALRWSIAKGGVEWEALLVGALHRLSSVPKRASDGEAGRNSDWLRYHREFHSALVAACDSPTLSSIRDRLFDQAERYVSLAIASQGEFRDDVSEHAALMNAAISRDAETALRLNRAHIERTTEKLKKTSDFKMMDV</sequence>